<sequence length="86" mass="9340">MIKVEVFSSPSCPHCPAAKRVVEQVVKEMDGIEVVHINVMEHPEKAIELGIMAVPAIAIGGDVVFVGAPSVEDFKEKLLEKINSEE</sequence>
<dbReference type="InterPro" id="IPR013766">
    <property type="entry name" value="Thioredoxin_domain"/>
</dbReference>
<dbReference type="AlphaFoldDB" id="A0A8J7RF51"/>
<dbReference type="RefSeq" id="WP_209590104.1">
    <property type="nucleotide sequence ID" value="NZ_JAGGMU010000001.1"/>
</dbReference>
<dbReference type="Gene3D" id="3.40.30.10">
    <property type="entry name" value="Glutaredoxin"/>
    <property type="match status" value="1"/>
</dbReference>
<accession>A0A8J7RF51</accession>
<evidence type="ECO:0000313" key="5">
    <source>
        <dbReference type="Proteomes" id="UP000740329"/>
    </source>
</evidence>
<dbReference type="Pfam" id="PF13192">
    <property type="entry name" value="Thioredoxin_3"/>
    <property type="match status" value="1"/>
</dbReference>
<dbReference type="OrthoDB" id="35385at2157"/>
<dbReference type="GO" id="GO:0015035">
    <property type="term" value="F:protein-disulfide reductase activity"/>
    <property type="evidence" value="ECO:0007669"/>
    <property type="project" value="InterPro"/>
</dbReference>
<evidence type="ECO:0000259" key="3">
    <source>
        <dbReference type="PROSITE" id="PS51352"/>
    </source>
</evidence>
<dbReference type="PANTHER" id="PTHR37170:SF1">
    <property type="entry name" value="GLUTAREDOXIN-LIKE PROTEIN"/>
    <property type="match status" value="1"/>
</dbReference>
<evidence type="ECO:0000256" key="1">
    <source>
        <dbReference type="ARBA" id="ARBA00007787"/>
    </source>
</evidence>
<dbReference type="Proteomes" id="UP000740329">
    <property type="component" value="Unassembled WGS sequence"/>
</dbReference>
<dbReference type="PROSITE" id="PS00195">
    <property type="entry name" value="GLUTAREDOXIN_1"/>
    <property type="match status" value="1"/>
</dbReference>
<keyword evidence="2" id="KW-0813">Transport</keyword>
<dbReference type="InterPro" id="IPR011767">
    <property type="entry name" value="GLR_AS"/>
</dbReference>
<comment type="caution">
    <text evidence="4">The sequence shown here is derived from an EMBL/GenBank/DDBJ whole genome shotgun (WGS) entry which is preliminary data.</text>
</comment>
<feature type="domain" description="Thioredoxin" evidence="3">
    <location>
        <begin position="1"/>
        <end position="84"/>
    </location>
</feature>
<dbReference type="PROSITE" id="PS51354">
    <property type="entry name" value="GLUTAREDOXIN_2"/>
    <property type="match status" value="1"/>
</dbReference>
<dbReference type="GO" id="GO:0009055">
    <property type="term" value="F:electron transfer activity"/>
    <property type="evidence" value="ECO:0007669"/>
    <property type="project" value="InterPro"/>
</dbReference>
<dbReference type="PANTHER" id="PTHR37170">
    <property type="entry name" value="GLUTAREDOXIN-RELATED"/>
    <property type="match status" value="1"/>
</dbReference>
<organism evidence="4 5">
    <name type="scientific">Methanococcus voltae</name>
    <dbReference type="NCBI Taxonomy" id="2188"/>
    <lineage>
        <taxon>Archaea</taxon>
        <taxon>Methanobacteriati</taxon>
        <taxon>Methanobacteriota</taxon>
        <taxon>Methanomada group</taxon>
        <taxon>Methanococci</taxon>
        <taxon>Methanococcales</taxon>
        <taxon>Methanococcaceae</taxon>
        <taxon>Methanococcus</taxon>
    </lineage>
</organism>
<gene>
    <name evidence="4" type="ORF">J3E07_000120</name>
</gene>
<dbReference type="InterPro" id="IPR004502">
    <property type="entry name" value="Thio_glut"/>
</dbReference>
<keyword evidence="2" id="KW-0249">Electron transport</keyword>
<proteinExistence type="inferred from homology"/>
<dbReference type="SUPFAM" id="SSF52833">
    <property type="entry name" value="Thioredoxin-like"/>
    <property type="match status" value="1"/>
</dbReference>
<dbReference type="EMBL" id="JAGGMV010000001">
    <property type="protein sequence ID" value="MBP2200722.1"/>
    <property type="molecule type" value="Genomic_DNA"/>
</dbReference>
<protein>
    <submittedName>
        <fullName evidence="4">Small redox-active disulfide protein 1</fullName>
    </submittedName>
</protein>
<name>A0A8J7RF51_METVO</name>
<dbReference type="InterPro" id="IPR012336">
    <property type="entry name" value="Thioredoxin-like_fold"/>
</dbReference>
<dbReference type="InterPro" id="IPR036249">
    <property type="entry name" value="Thioredoxin-like_sf"/>
</dbReference>
<evidence type="ECO:0000313" key="4">
    <source>
        <dbReference type="EMBL" id="MBP2200722.1"/>
    </source>
</evidence>
<evidence type="ECO:0000256" key="2">
    <source>
        <dbReference type="ARBA" id="ARBA00022982"/>
    </source>
</evidence>
<comment type="similarity">
    <text evidence="1">Belongs to the glutaredoxin family.</text>
</comment>
<reference evidence="4" key="1">
    <citation type="submission" date="2021-03" db="EMBL/GenBank/DDBJ databases">
        <title>Genomic Encyclopedia of Type Strains, Phase IV (KMG-V): Genome sequencing to study the core and pangenomes of soil and plant-associated prokaryotes.</title>
        <authorList>
            <person name="Whitman W."/>
        </authorList>
    </citation>
    <scope>NUCLEOTIDE SEQUENCE</scope>
    <source>
        <strain evidence="4">C4</strain>
    </source>
</reference>
<dbReference type="PROSITE" id="PS51352">
    <property type="entry name" value="THIOREDOXIN_2"/>
    <property type="match status" value="1"/>
</dbReference>
<dbReference type="GO" id="GO:0045454">
    <property type="term" value="P:cell redox homeostasis"/>
    <property type="evidence" value="ECO:0007669"/>
    <property type="project" value="InterPro"/>
</dbReference>
<dbReference type="NCBIfam" id="TIGR00411">
    <property type="entry name" value="redox_disulf_1"/>
    <property type="match status" value="1"/>
</dbReference>